<dbReference type="Pfam" id="PF01555">
    <property type="entry name" value="N6_N4_Mtase"/>
    <property type="match status" value="1"/>
</dbReference>
<protein>
    <recommendedName>
        <fullName evidence="2">site-specific DNA-methyltransferase (adenine-specific)</fullName>
        <ecNumber evidence="2">2.1.1.72</ecNumber>
    </recommendedName>
</protein>
<reference evidence="8 9" key="1">
    <citation type="submission" date="2018-06" db="EMBL/GenBank/DDBJ databases">
        <authorList>
            <consortium name="Pathogen Informatics"/>
            <person name="Doyle S."/>
        </authorList>
    </citation>
    <scope>NUCLEOTIDE SEQUENCE [LARGE SCALE GENOMIC DNA]</scope>
    <source>
        <strain evidence="8 9">NCTC9075</strain>
    </source>
</reference>
<evidence type="ECO:0000313" key="8">
    <source>
        <dbReference type="EMBL" id="STP22450.1"/>
    </source>
</evidence>
<dbReference type="PIRSF" id="PIRSF015855">
    <property type="entry name" value="TypeIII_Mtase_mKpnI"/>
    <property type="match status" value="1"/>
</dbReference>
<evidence type="ECO:0000256" key="5">
    <source>
        <dbReference type="ARBA" id="ARBA00022691"/>
    </source>
</evidence>
<keyword evidence="4 8" id="KW-0808">Transferase</keyword>
<dbReference type="SUPFAM" id="SSF53335">
    <property type="entry name" value="S-adenosyl-L-methionine-dependent methyltransferases"/>
    <property type="match status" value="1"/>
</dbReference>
<keyword evidence="3 8" id="KW-0489">Methyltransferase</keyword>
<dbReference type="EMBL" id="UGEM01000004">
    <property type="protein sequence ID" value="STP22450.1"/>
    <property type="molecule type" value="Genomic_DNA"/>
</dbReference>
<dbReference type="InterPro" id="IPR029063">
    <property type="entry name" value="SAM-dependent_MTases_sf"/>
</dbReference>
<accession>A0A377KD81</accession>
<dbReference type="GO" id="GO:0009007">
    <property type="term" value="F:site-specific DNA-methyltransferase (adenine-specific) activity"/>
    <property type="evidence" value="ECO:0007669"/>
    <property type="project" value="UniProtKB-EC"/>
</dbReference>
<evidence type="ECO:0000313" key="9">
    <source>
        <dbReference type="Proteomes" id="UP000254181"/>
    </source>
</evidence>
<dbReference type="Proteomes" id="UP000254181">
    <property type="component" value="Unassembled WGS sequence"/>
</dbReference>
<dbReference type="InterPro" id="IPR002295">
    <property type="entry name" value="N4/N6-MTase_EcoPI_Mod-like"/>
</dbReference>
<dbReference type="Gene3D" id="3.40.50.150">
    <property type="entry name" value="Vaccinia Virus protein VP39"/>
    <property type="match status" value="1"/>
</dbReference>
<dbReference type="PROSITE" id="PS00092">
    <property type="entry name" value="N6_MTASE"/>
    <property type="match status" value="1"/>
</dbReference>
<evidence type="ECO:0000256" key="4">
    <source>
        <dbReference type="ARBA" id="ARBA00022679"/>
    </source>
</evidence>
<comment type="catalytic activity">
    <reaction evidence="6">
        <text>a 2'-deoxyadenosine in DNA + S-adenosyl-L-methionine = an N(6)-methyl-2'-deoxyadenosine in DNA + S-adenosyl-L-homocysteine + H(+)</text>
        <dbReference type="Rhea" id="RHEA:15197"/>
        <dbReference type="Rhea" id="RHEA-COMP:12418"/>
        <dbReference type="Rhea" id="RHEA-COMP:12419"/>
        <dbReference type="ChEBI" id="CHEBI:15378"/>
        <dbReference type="ChEBI" id="CHEBI:57856"/>
        <dbReference type="ChEBI" id="CHEBI:59789"/>
        <dbReference type="ChEBI" id="CHEBI:90615"/>
        <dbReference type="ChEBI" id="CHEBI:90616"/>
        <dbReference type="EC" id="2.1.1.72"/>
    </reaction>
</comment>
<proteinExistence type="inferred from homology"/>
<evidence type="ECO:0000256" key="3">
    <source>
        <dbReference type="ARBA" id="ARBA00022603"/>
    </source>
</evidence>
<evidence type="ECO:0000256" key="2">
    <source>
        <dbReference type="ARBA" id="ARBA00011900"/>
    </source>
</evidence>
<sequence length="566" mass="64464">MEKLKMHSPNLTQDNIARIRDLFPGCVTEAKGEDGSVKLAVDFDQLRQELSDSIVEGPQERYQLNWPGKREALLTANAPIAKTLRPVRTTKNSKGEHIEESVNFDTTKNIFIEGDNLDALKLLQENYLGKIKMVYIDPPYNTGNDFVYADDFVDEVSEFFLRSNQVDREGNRLTANPETSGRFHSDWLSMMYSRLKLSRNLLRDDGLIVIHIDENEYPNLEKLLAEIYGEKNNLGTIVWDKRNPKGDATGVAQQHELICIYCKDREFFKTTCEFQRPKENAGKMLAKAKQILSKEGGVTEKARKEYKDWVNQQDLTGGEKAYNQIDDNGDVFRPVSMAWPNKKKAPEDYFIPLIHPVTGKECPVPERGWRNPPATMQELLKSGLIIFGPDEKTQPTRKYRLNDNLFENIPSLLYYGGSDDALLADLKIPFDTPKPVQVAKRLIQSICKNDDILIDFFAGSCTAAHALMLLNAEDGANRRFIMVQLPEECDEKSEAKKLGYSVVSEIGKNRIRRAAKKIREEFSEILATRNTELDLGFRLLKVDTSNMADVYYSPDVLEKSQSRLVC</sequence>
<gene>
    <name evidence="8" type="ORF">NCTC9075_05939</name>
</gene>
<dbReference type="InterPro" id="IPR002941">
    <property type="entry name" value="DNA_methylase_N4/N6"/>
</dbReference>
<dbReference type="GO" id="GO:0008170">
    <property type="term" value="F:N-methyltransferase activity"/>
    <property type="evidence" value="ECO:0007669"/>
    <property type="project" value="InterPro"/>
</dbReference>
<evidence type="ECO:0000259" key="7">
    <source>
        <dbReference type="Pfam" id="PF01555"/>
    </source>
</evidence>
<dbReference type="EC" id="2.1.1.72" evidence="2"/>
<dbReference type="PRINTS" id="PR00506">
    <property type="entry name" value="D21N6MTFRASE"/>
</dbReference>
<dbReference type="GO" id="GO:0003677">
    <property type="term" value="F:DNA binding"/>
    <property type="evidence" value="ECO:0007669"/>
    <property type="project" value="InterPro"/>
</dbReference>
<name>A0A377KD81_ECOLX</name>
<comment type="similarity">
    <text evidence="1">Belongs to the N(4)/N(6)-methyltransferase family.</text>
</comment>
<keyword evidence="5" id="KW-0949">S-adenosyl-L-methionine</keyword>
<evidence type="ECO:0000256" key="1">
    <source>
        <dbReference type="ARBA" id="ARBA00006594"/>
    </source>
</evidence>
<dbReference type="GO" id="GO:0032259">
    <property type="term" value="P:methylation"/>
    <property type="evidence" value="ECO:0007669"/>
    <property type="project" value="UniProtKB-KW"/>
</dbReference>
<dbReference type="InterPro" id="IPR002052">
    <property type="entry name" value="DNA_methylase_N6_adenine_CS"/>
</dbReference>
<dbReference type="AlphaFoldDB" id="A0A377KD81"/>
<organism evidence="8 9">
    <name type="scientific">Escherichia coli</name>
    <dbReference type="NCBI Taxonomy" id="562"/>
    <lineage>
        <taxon>Bacteria</taxon>
        <taxon>Pseudomonadati</taxon>
        <taxon>Pseudomonadota</taxon>
        <taxon>Gammaproteobacteria</taxon>
        <taxon>Enterobacterales</taxon>
        <taxon>Enterobacteriaceae</taxon>
        <taxon>Escherichia</taxon>
    </lineage>
</organism>
<feature type="domain" description="DNA methylase N-4/N-6" evidence="7">
    <location>
        <begin position="131"/>
        <end position="485"/>
    </location>
</feature>
<evidence type="ECO:0000256" key="6">
    <source>
        <dbReference type="ARBA" id="ARBA00047942"/>
    </source>
</evidence>